<sequence>MPISNGTRTPIRSSPTSLATMKLFMSSSYGKLPSMEKNAAAKNIIHRKVCRRWQSVRCQLPEIISKVIDRMGLGFIVIHDFALMVCSESLNENPGGSGYDVGIFQKS</sequence>
<proteinExistence type="predicted"/>
<gene>
    <name evidence="1" type="ORF">Poly41_23760</name>
</gene>
<dbReference type="Proteomes" id="UP000319143">
    <property type="component" value="Unassembled WGS sequence"/>
</dbReference>
<organism evidence="1 2">
    <name type="scientific">Novipirellula artificiosorum</name>
    <dbReference type="NCBI Taxonomy" id="2528016"/>
    <lineage>
        <taxon>Bacteria</taxon>
        <taxon>Pseudomonadati</taxon>
        <taxon>Planctomycetota</taxon>
        <taxon>Planctomycetia</taxon>
        <taxon>Pirellulales</taxon>
        <taxon>Pirellulaceae</taxon>
        <taxon>Novipirellula</taxon>
    </lineage>
</organism>
<dbReference type="AlphaFoldDB" id="A0A5C6DVP4"/>
<accession>A0A5C6DVP4</accession>
<name>A0A5C6DVP4_9BACT</name>
<comment type="caution">
    <text evidence="1">The sequence shown here is derived from an EMBL/GenBank/DDBJ whole genome shotgun (WGS) entry which is preliminary data.</text>
</comment>
<evidence type="ECO:0000313" key="1">
    <source>
        <dbReference type="EMBL" id="TWU39521.1"/>
    </source>
</evidence>
<keyword evidence="2" id="KW-1185">Reference proteome</keyword>
<evidence type="ECO:0000313" key="2">
    <source>
        <dbReference type="Proteomes" id="UP000319143"/>
    </source>
</evidence>
<protein>
    <submittedName>
        <fullName evidence="1">Uncharacterized protein</fullName>
    </submittedName>
</protein>
<reference evidence="1 2" key="1">
    <citation type="submission" date="2019-02" db="EMBL/GenBank/DDBJ databases">
        <title>Deep-cultivation of Planctomycetes and their phenomic and genomic characterization uncovers novel biology.</title>
        <authorList>
            <person name="Wiegand S."/>
            <person name="Jogler M."/>
            <person name="Boedeker C."/>
            <person name="Pinto D."/>
            <person name="Vollmers J."/>
            <person name="Rivas-Marin E."/>
            <person name="Kohn T."/>
            <person name="Peeters S.H."/>
            <person name="Heuer A."/>
            <person name="Rast P."/>
            <person name="Oberbeckmann S."/>
            <person name="Bunk B."/>
            <person name="Jeske O."/>
            <person name="Meyerdierks A."/>
            <person name="Storesund J.E."/>
            <person name="Kallscheuer N."/>
            <person name="Luecker S."/>
            <person name="Lage O.M."/>
            <person name="Pohl T."/>
            <person name="Merkel B.J."/>
            <person name="Hornburger P."/>
            <person name="Mueller R.-W."/>
            <person name="Bruemmer F."/>
            <person name="Labrenz M."/>
            <person name="Spormann A.M."/>
            <person name="Op Den Camp H."/>
            <person name="Overmann J."/>
            <person name="Amann R."/>
            <person name="Jetten M.S.M."/>
            <person name="Mascher T."/>
            <person name="Medema M.H."/>
            <person name="Devos D.P."/>
            <person name="Kaster A.-K."/>
            <person name="Ovreas L."/>
            <person name="Rohde M."/>
            <person name="Galperin M.Y."/>
            <person name="Jogler C."/>
        </authorList>
    </citation>
    <scope>NUCLEOTIDE SEQUENCE [LARGE SCALE GENOMIC DNA]</scope>
    <source>
        <strain evidence="1 2">Poly41</strain>
    </source>
</reference>
<dbReference type="EMBL" id="SJPV01000003">
    <property type="protein sequence ID" value="TWU39521.1"/>
    <property type="molecule type" value="Genomic_DNA"/>
</dbReference>